<dbReference type="EMBL" id="CR555306">
    <property type="protein sequence ID" value="CAI07345.1"/>
    <property type="molecule type" value="Genomic_DNA"/>
</dbReference>
<dbReference type="Proteomes" id="UP000006552">
    <property type="component" value="Chromosome"/>
</dbReference>
<organism evidence="1 2">
    <name type="scientific">Aromatoleum aromaticum (strain DSM 19018 / LMG 30748 / EbN1)</name>
    <name type="common">Azoarcus sp. (strain EbN1)</name>
    <dbReference type="NCBI Taxonomy" id="76114"/>
    <lineage>
        <taxon>Bacteria</taxon>
        <taxon>Pseudomonadati</taxon>
        <taxon>Pseudomonadota</taxon>
        <taxon>Betaproteobacteria</taxon>
        <taxon>Rhodocyclales</taxon>
        <taxon>Rhodocyclaceae</taxon>
        <taxon>Aromatoleum</taxon>
    </lineage>
</organism>
<dbReference type="HOGENOM" id="CLU_2986505_0_0_4"/>
<sequence length="57" mass="6338">MHDSAQMTRTFSSERQAFSVERSVLTVWSSRRCTGTGVATRRSEAVLPCRPPGKTHS</sequence>
<evidence type="ECO:0000313" key="1">
    <source>
        <dbReference type="EMBL" id="CAI07345.1"/>
    </source>
</evidence>
<proteinExistence type="predicted"/>
<name>Q5P5R7_AROAE</name>
<dbReference type="AlphaFoldDB" id="Q5P5R7"/>
<dbReference type="STRING" id="76114.ebA2210"/>
<dbReference type="KEGG" id="eba:ebA2210"/>
<reference evidence="1 2" key="1">
    <citation type="journal article" date="2005" name="Arch. Microbiol.">
        <title>The genome sequence of an anaerobic aromatic-degrading denitrifying bacterium, strain EbN1.</title>
        <authorList>
            <person name="Rabus R."/>
            <person name="Kube M."/>
            <person name="Heider J."/>
            <person name="Beck A."/>
            <person name="Heitmann K."/>
            <person name="Widdel F."/>
            <person name="Reinhardt R."/>
        </authorList>
    </citation>
    <scope>NUCLEOTIDE SEQUENCE [LARGE SCALE GENOMIC DNA]</scope>
    <source>
        <strain evidence="1 2">EbN1</strain>
    </source>
</reference>
<evidence type="ECO:0000313" key="2">
    <source>
        <dbReference type="Proteomes" id="UP000006552"/>
    </source>
</evidence>
<gene>
    <name evidence="1" type="ORF">ebA2210</name>
</gene>
<accession>Q5P5R7</accession>
<keyword evidence="2" id="KW-1185">Reference proteome</keyword>
<protein>
    <submittedName>
        <fullName evidence="1">Uncharacterized protein</fullName>
    </submittedName>
</protein>